<dbReference type="Gene3D" id="3.30.450.20">
    <property type="entry name" value="PAS domain"/>
    <property type="match status" value="1"/>
</dbReference>
<dbReference type="GO" id="GO:0006935">
    <property type="term" value="P:chemotaxis"/>
    <property type="evidence" value="ECO:0007669"/>
    <property type="project" value="UniProtKB-KW"/>
</dbReference>
<evidence type="ECO:0000259" key="5">
    <source>
        <dbReference type="PROSITE" id="PS50111"/>
    </source>
</evidence>
<reference evidence="9 10" key="1">
    <citation type="submission" date="2019-03" db="EMBL/GenBank/DDBJ databases">
        <title>Genomic Encyclopedia of Type Strains, Phase IV (KMG-IV): sequencing the most valuable type-strain genomes for metagenomic binning, comparative biology and taxonomic classification.</title>
        <authorList>
            <person name="Goeker M."/>
        </authorList>
    </citation>
    <scope>NUCLEOTIDE SEQUENCE [LARGE SCALE GENOMIC DNA]</scope>
    <source>
        <strain evidence="9 10">JA181</strain>
    </source>
</reference>
<dbReference type="SUPFAM" id="SSF55785">
    <property type="entry name" value="PYP-like sensor domain (PAS domain)"/>
    <property type="match status" value="1"/>
</dbReference>
<dbReference type="InterPro" id="IPR003660">
    <property type="entry name" value="HAMP_dom"/>
</dbReference>
<feature type="domain" description="Methyl-accepting transducer" evidence="5">
    <location>
        <begin position="188"/>
        <end position="417"/>
    </location>
</feature>
<feature type="domain" description="PAC" evidence="7">
    <location>
        <begin position="90"/>
        <end position="142"/>
    </location>
</feature>
<dbReference type="Gene3D" id="1.10.287.950">
    <property type="entry name" value="Methyl-accepting chemotaxis protein"/>
    <property type="match status" value="1"/>
</dbReference>
<feature type="domain" description="HAMP" evidence="8">
    <location>
        <begin position="131"/>
        <end position="183"/>
    </location>
</feature>
<evidence type="ECO:0000259" key="8">
    <source>
        <dbReference type="PROSITE" id="PS50885"/>
    </source>
</evidence>
<dbReference type="InterPro" id="IPR000700">
    <property type="entry name" value="PAS-assoc_C"/>
</dbReference>
<evidence type="ECO:0000259" key="6">
    <source>
        <dbReference type="PROSITE" id="PS50112"/>
    </source>
</evidence>
<dbReference type="EMBL" id="SOEB01000013">
    <property type="protein sequence ID" value="TDX28022.1"/>
    <property type="molecule type" value="Genomic_DNA"/>
</dbReference>
<dbReference type="PANTHER" id="PTHR43531">
    <property type="entry name" value="PROTEIN ICFG"/>
    <property type="match status" value="1"/>
</dbReference>
<proteinExistence type="inferred from homology"/>
<dbReference type="PROSITE" id="PS50885">
    <property type="entry name" value="HAMP"/>
    <property type="match status" value="1"/>
</dbReference>
<dbReference type="PROSITE" id="PS50111">
    <property type="entry name" value="CHEMOTAXIS_TRANSDUC_2"/>
    <property type="match status" value="1"/>
</dbReference>
<evidence type="ECO:0000259" key="7">
    <source>
        <dbReference type="PROSITE" id="PS50113"/>
    </source>
</evidence>
<evidence type="ECO:0000313" key="9">
    <source>
        <dbReference type="EMBL" id="TDX28022.1"/>
    </source>
</evidence>
<dbReference type="CDD" id="cd06225">
    <property type="entry name" value="HAMP"/>
    <property type="match status" value="1"/>
</dbReference>
<dbReference type="GO" id="GO:0007165">
    <property type="term" value="P:signal transduction"/>
    <property type="evidence" value="ECO:0007669"/>
    <property type="project" value="UniProtKB-KW"/>
</dbReference>
<name>A0A4R8FRF8_9RHOB</name>
<dbReference type="FunFam" id="1.10.287.950:FF:000001">
    <property type="entry name" value="Methyl-accepting chemotaxis sensory transducer"/>
    <property type="match status" value="1"/>
</dbReference>
<feature type="domain" description="PAS" evidence="6">
    <location>
        <begin position="17"/>
        <end position="61"/>
    </location>
</feature>
<dbReference type="InterPro" id="IPR013655">
    <property type="entry name" value="PAS_fold_3"/>
</dbReference>
<accession>A0A4R8FRF8</accession>
<dbReference type="NCBIfam" id="TIGR00229">
    <property type="entry name" value="sensory_box"/>
    <property type="match status" value="1"/>
</dbReference>
<evidence type="ECO:0000313" key="10">
    <source>
        <dbReference type="Proteomes" id="UP000295484"/>
    </source>
</evidence>
<gene>
    <name evidence="9" type="ORF">EV657_113103</name>
</gene>
<dbReference type="Proteomes" id="UP000295484">
    <property type="component" value="Unassembled WGS sequence"/>
</dbReference>
<sequence length="440" mass="47785">MWFNRRSRSSGPKSVNKADAIVQIVERTQAVIHFTPEGVILEANDMFLRALGYTAAEVIGQHHSMFVQKKYRQTQAYQDFWNRLRAGEFFTDEFPRITKDDEVIWIAATYAPVFDEAGTVVQITKIATEITRQREAIRAISKGLQALSNGDLTYRVELSAQDRMKEVADSFNAASENMANLIRQVKGVANTIDGMSQKVSGNADELSRRTETQAATLEQTAAAVDQLNHTARKAADYASEVGREAQDTRKAAGDSSKVVEDVTAAMQRIEDSSKSISQIVSVIDDIAFQTNLLALNAGVEAARAGEAGRGFAVVASEVRQLAQRSADSAKEIKSLIVQSSEYVRDGATLVSKASGDLGGIFRSVDRISERIREVVSGLQEQTITLTEINTAISHLDTVTQQNAAMVSETAGVTMELSKNSTSLSDGISIFTVAPAGATLH</sequence>
<dbReference type="InterPro" id="IPR004089">
    <property type="entry name" value="MCPsignal_dom"/>
</dbReference>
<dbReference type="SMART" id="SM00283">
    <property type="entry name" value="MA"/>
    <property type="match status" value="1"/>
</dbReference>
<dbReference type="PRINTS" id="PR00260">
    <property type="entry name" value="CHEMTRNSDUCR"/>
</dbReference>
<evidence type="ECO:0000256" key="3">
    <source>
        <dbReference type="ARBA" id="ARBA00029447"/>
    </source>
</evidence>
<evidence type="ECO:0000256" key="2">
    <source>
        <dbReference type="ARBA" id="ARBA00022500"/>
    </source>
</evidence>
<evidence type="ECO:0000256" key="4">
    <source>
        <dbReference type="PROSITE-ProRule" id="PRU00284"/>
    </source>
</evidence>
<dbReference type="GO" id="GO:0016020">
    <property type="term" value="C:membrane"/>
    <property type="evidence" value="ECO:0007669"/>
    <property type="project" value="UniProtKB-SubCell"/>
</dbReference>
<dbReference type="RefSeq" id="WP_134078184.1">
    <property type="nucleotide sequence ID" value="NZ_SOEB01000013.1"/>
</dbReference>
<dbReference type="Pfam" id="PF08447">
    <property type="entry name" value="PAS_3"/>
    <property type="match status" value="1"/>
</dbReference>
<dbReference type="SUPFAM" id="SSF58104">
    <property type="entry name" value="Methyl-accepting chemotaxis protein (MCP) signaling domain"/>
    <property type="match status" value="1"/>
</dbReference>
<dbReference type="SMART" id="SM00304">
    <property type="entry name" value="HAMP"/>
    <property type="match status" value="1"/>
</dbReference>
<dbReference type="InterPro" id="IPR051310">
    <property type="entry name" value="MCP_chemotaxis"/>
</dbReference>
<dbReference type="CDD" id="cd11386">
    <property type="entry name" value="MCP_signal"/>
    <property type="match status" value="1"/>
</dbReference>
<dbReference type="InterPro" id="IPR000014">
    <property type="entry name" value="PAS"/>
</dbReference>
<evidence type="ECO:0000256" key="1">
    <source>
        <dbReference type="ARBA" id="ARBA00004370"/>
    </source>
</evidence>
<dbReference type="InterPro" id="IPR004090">
    <property type="entry name" value="Chemotax_Me-accpt_rcpt"/>
</dbReference>
<dbReference type="PROSITE" id="PS50113">
    <property type="entry name" value="PAC"/>
    <property type="match status" value="1"/>
</dbReference>
<dbReference type="CDD" id="cd00130">
    <property type="entry name" value="PAS"/>
    <property type="match status" value="1"/>
</dbReference>
<dbReference type="PROSITE" id="PS50112">
    <property type="entry name" value="PAS"/>
    <property type="match status" value="1"/>
</dbReference>
<dbReference type="PANTHER" id="PTHR43531:SF11">
    <property type="entry name" value="METHYL-ACCEPTING CHEMOTAXIS PROTEIN 3"/>
    <property type="match status" value="1"/>
</dbReference>
<keyword evidence="2" id="KW-0145">Chemotaxis</keyword>
<dbReference type="GO" id="GO:0004888">
    <property type="term" value="F:transmembrane signaling receptor activity"/>
    <property type="evidence" value="ECO:0007669"/>
    <property type="project" value="InterPro"/>
</dbReference>
<dbReference type="InterPro" id="IPR035965">
    <property type="entry name" value="PAS-like_dom_sf"/>
</dbReference>
<protein>
    <submittedName>
        <fullName evidence="9">Methyl-accepting chemotaxis sensory transducer with Pas/Pac sensor</fullName>
    </submittedName>
</protein>
<dbReference type="AlphaFoldDB" id="A0A4R8FRF8"/>
<organism evidence="9 10">
    <name type="scientific">Rhodovulum visakhapatnamense</name>
    <dbReference type="NCBI Taxonomy" id="364297"/>
    <lineage>
        <taxon>Bacteria</taxon>
        <taxon>Pseudomonadati</taxon>
        <taxon>Pseudomonadota</taxon>
        <taxon>Alphaproteobacteria</taxon>
        <taxon>Rhodobacterales</taxon>
        <taxon>Paracoccaceae</taxon>
        <taxon>Rhodovulum</taxon>
    </lineage>
</organism>
<comment type="subcellular location">
    <subcellularLocation>
        <location evidence="1">Membrane</location>
    </subcellularLocation>
</comment>
<keyword evidence="4" id="KW-0807">Transducer</keyword>
<comment type="similarity">
    <text evidence="3">Belongs to the methyl-accepting chemotaxis (MCP) protein family.</text>
</comment>
<comment type="caution">
    <text evidence="9">The sequence shown here is derived from an EMBL/GenBank/DDBJ whole genome shotgun (WGS) entry which is preliminary data.</text>
</comment>
<dbReference type="Pfam" id="PF00015">
    <property type="entry name" value="MCPsignal"/>
    <property type="match status" value="1"/>
</dbReference>